<keyword evidence="1" id="KW-1133">Transmembrane helix</keyword>
<name>A0A1E3PYL5_LIPST</name>
<dbReference type="EMBL" id="KV454301">
    <property type="protein sequence ID" value="ODQ69992.1"/>
    <property type="molecule type" value="Genomic_DNA"/>
</dbReference>
<evidence type="ECO:0000313" key="3">
    <source>
        <dbReference type="Proteomes" id="UP000094385"/>
    </source>
</evidence>
<gene>
    <name evidence="2" type="ORF">LIPSTDRAFT_172817</name>
</gene>
<reference evidence="2 3" key="1">
    <citation type="journal article" date="2016" name="Proc. Natl. Acad. Sci. U.S.A.">
        <title>Comparative genomics of biotechnologically important yeasts.</title>
        <authorList>
            <person name="Riley R."/>
            <person name="Haridas S."/>
            <person name="Wolfe K.H."/>
            <person name="Lopes M.R."/>
            <person name="Hittinger C.T."/>
            <person name="Goeker M."/>
            <person name="Salamov A.A."/>
            <person name="Wisecaver J.H."/>
            <person name="Long T.M."/>
            <person name="Calvey C.H."/>
            <person name="Aerts A.L."/>
            <person name="Barry K.W."/>
            <person name="Choi C."/>
            <person name="Clum A."/>
            <person name="Coughlan A.Y."/>
            <person name="Deshpande S."/>
            <person name="Douglass A.P."/>
            <person name="Hanson S.J."/>
            <person name="Klenk H.-P."/>
            <person name="LaButti K.M."/>
            <person name="Lapidus A."/>
            <person name="Lindquist E.A."/>
            <person name="Lipzen A.M."/>
            <person name="Meier-Kolthoff J.P."/>
            <person name="Ohm R.A."/>
            <person name="Otillar R.P."/>
            <person name="Pangilinan J.L."/>
            <person name="Peng Y."/>
            <person name="Rokas A."/>
            <person name="Rosa C.A."/>
            <person name="Scheuner C."/>
            <person name="Sibirny A.A."/>
            <person name="Slot J.C."/>
            <person name="Stielow J.B."/>
            <person name="Sun H."/>
            <person name="Kurtzman C.P."/>
            <person name="Blackwell M."/>
            <person name="Grigoriev I.V."/>
            <person name="Jeffries T.W."/>
        </authorList>
    </citation>
    <scope>NUCLEOTIDE SEQUENCE [LARGE SCALE GENOMIC DNA]</scope>
    <source>
        <strain evidence="2 3">NRRL Y-11557</strain>
    </source>
</reference>
<keyword evidence="1" id="KW-0812">Transmembrane</keyword>
<evidence type="ECO:0000313" key="2">
    <source>
        <dbReference type="EMBL" id="ODQ69992.1"/>
    </source>
</evidence>
<dbReference type="Proteomes" id="UP000094385">
    <property type="component" value="Unassembled WGS sequence"/>
</dbReference>
<proteinExistence type="predicted"/>
<keyword evidence="3" id="KW-1185">Reference proteome</keyword>
<keyword evidence="1" id="KW-0472">Membrane</keyword>
<organism evidence="2 3">
    <name type="scientific">Lipomyces starkeyi NRRL Y-11557</name>
    <dbReference type="NCBI Taxonomy" id="675824"/>
    <lineage>
        <taxon>Eukaryota</taxon>
        <taxon>Fungi</taxon>
        <taxon>Dikarya</taxon>
        <taxon>Ascomycota</taxon>
        <taxon>Saccharomycotina</taxon>
        <taxon>Lipomycetes</taxon>
        <taxon>Lipomycetales</taxon>
        <taxon>Lipomycetaceae</taxon>
        <taxon>Lipomyces</taxon>
    </lineage>
</organism>
<evidence type="ECO:0000256" key="1">
    <source>
        <dbReference type="SAM" id="Phobius"/>
    </source>
</evidence>
<dbReference type="AlphaFoldDB" id="A0A1E3PYL5"/>
<protein>
    <submittedName>
        <fullName evidence="2">Uncharacterized protein</fullName>
    </submittedName>
</protein>
<sequence>MKNRYKWLCWLCKIMSVAVLTLLLLNFMLVDLPFNDAPLEITISSRSNLSESHKSRGEDLRALDLSICYYRVPGNSCVGCGDSSRDLRSTRLVRVTGYERLTYEP</sequence>
<accession>A0A1E3PYL5</accession>
<feature type="transmembrane region" description="Helical" evidence="1">
    <location>
        <begin position="7"/>
        <end position="29"/>
    </location>
</feature>